<dbReference type="Gene3D" id="1.10.510.10">
    <property type="entry name" value="Transferase(Phosphotransferase) domain 1"/>
    <property type="match status" value="1"/>
</dbReference>
<dbReference type="PROSITE" id="PS00108">
    <property type="entry name" value="PROTEIN_KINASE_ST"/>
    <property type="match status" value="1"/>
</dbReference>
<evidence type="ECO:0000256" key="1">
    <source>
        <dbReference type="ARBA" id="ARBA00022741"/>
    </source>
</evidence>
<dbReference type="InterPro" id="IPR005532">
    <property type="entry name" value="SUMF_dom"/>
</dbReference>
<dbReference type="CDD" id="cd14014">
    <property type="entry name" value="STKc_PknB_like"/>
    <property type="match status" value="1"/>
</dbReference>
<evidence type="ECO:0000256" key="3">
    <source>
        <dbReference type="PROSITE-ProRule" id="PRU10141"/>
    </source>
</evidence>
<dbReference type="PROSITE" id="PS50011">
    <property type="entry name" value="PROTEIN_KINASE_DOM"/>
    <property type="match status" value="1"/>
</dbReference>
<dbReference type="InterPro" id="IPR042095">
    <property type="entry name" value="SUMF_sf"/>
</dbReference>
<keyword evidence="2 3" id="KW-0067">ATP-binding</keyword>
<feature type="region of interest" description="Disordered" evidence="4">
    <location>
        <begin position="418"/>
        <end position="492"/>
    </location>
</feature>
<name>A0A6P2D8K0_9BACT</name>
<evidence type="ECO:0000256" key="2">
    <source>
        <dbReference type="ARBA" id="ARBA00022840"/>
    </source>
</evidence>
<dbReference type="GO" id="GO:0004674">
    <property type="term" value="F:protein serine/threonine kinase activity"/>
    <property type="evidence" value="ECO:0007669"/>
    <property type="project" value="UniProtKB-KW"/>
</dbReference>
<proteinExistence type="predicted"/>
<accession>A0A6P2D8K0</accession>
<dbReference type="InterPro" id="IPR017441">
    <property type="entry name" value="Protein_kinase_ATP_BS"/>
</dbReference>
<dbReference type="AlphaFoldDB" id="A0A6P2D8K0"/>
<evidence type="ECO:0000313" key="6">
    <source>
        <dbReference type="EMBL" id="VTR95842.1"/>
    </source>
</evidence>
<keyword evidence="7" id="KW-1185">Reference proteome</keyword>
<feature type="binding site" evidence="3">
    <location>
        <position position="183"/>
    </location>
    <ligand>
        <name>ATP</name>
        <dbReference type="ChEBI" id="CHEBI:30616"/>
    </ligand>
</feature>
<organism evidence="6 7">
    <name type="scientific">Gemmata massiliana</name>
    <dbReference type="NCBI Taxonomy" id="1210884"/>
    <lineage>
        <taxon>Bacteria</taxon>
        <taxon>Pseudomonadati</taxon>
        <taxon>Planctomycetota</taxon>
        <taxon>Planctomycetia</taxon>
        <taxon>Gemmatales</taxon>
        <taxon>Gemmataceae</taxon>
        <taxon>Gemmata</taxon>
    </lineage>
</organism>
<keyword evidence="6" id="KW-0808">Transferase</keyword>
<dbReference type="InterPro" id="IPR053235">
    <property type="entry name" value="Ser_Thr_kinase"/>
</dbReference>
<dbReference type="PROSITE" id="PS00107">
    <property type="entry name" value="PROTEIN_KINASE_ATP"/>
    <property type="match status" value="1"/>
</dbReference>
<evidence type="ECO:0000259" key="5">
    <source>
        <dbReference type="PROSITE" id="PS50011"/>
    </source>
</evidence>
<dbReference type="SUPFAM" id="SSF56112">
    <property type="entry name" value="Protein kinase-like (PK-like)"/>
    <property type="match status" value="1"/>
</dbReference>
<dbReference type="GO" id="GO:0005524">
    <property type="term" value="F:ATP binding"/>
    <property type="evidence" value="ECO:0007669"/>
    <property type="project" value="UniProtKB-UniRule"/>
</dbReference>
<dbReference type="SMART" id="SM00220">
    <property type="entry name" value="S_TKc"/>
    <property type="match status" value="1"/>
</dbReference>
<dbReference type="InterPro" id="IPR011009">
    <property type="entry name" value="Kinase-like_dom_sf"/>
</dbReference>
<feature type="region of interest" description="Disordered" evidence="4">
    <location>
        <begin position="521"/>
        <end position="556"/>
    </location>
</feature>
<dbReference type="RefSeq" id="WP_162670205.1">
    <property type="nucleotide sequence ID" value="NZ_LR593886.1"/>
</dbReference>
<dbReference type="InterPro" id="IPR016187">
    <property type="entry name" value="CTDL_fold"/>
</dbReference>
<dbReference type="KEGG" id="gms:SOIL9_18720"/>
<sequence>MFDTLSDDDKNRITARSEEFQRALGREDATDWEPFLAGLVGDARRLLLTDLVTRDLGHRWAKGEQPKIEEYLSRYPELGPADHVPAALILEEFRCRVRAGFVPASTEYRDRFPVQFDAIQTELNATAASGTIAEGGSRPWEPMAESVVAMSQHYELLRELGRGMFGEVWLARKKPSGIERAIKILHQSADRDAGQRELKSLELIKNLRHPYLLATEDFWVTNNRLHIVMELAEGTLRGRMKEYLAQGQPGVPVDELFQYIAEAAEGLDYLHSQKITHRDVKPDNILILHGHAKLADFGLARAQTQIVESMSLAGTPAYMAPEIWGGEGGPASDLYSLAFAYVELRQGRSPLRPRPLIELMIAHKEGSYEFTETVTEPERGVLLRALAAQPQDRHPTCVDFAADLAGALGLPFAGGGRRVTGRGSSHHGSPPPPVFGSAAAFESGNLPPPETGIAGGTVVIDSLKRKPKPPPEPLPEAEPLPEEEFAPTESRRPWPLFAGGGLALAVLVAFGIWAATGGTKTISTEPEPLAQGKPEPPDPGPKLPGPGVPQPADPLLTDTVLGAAGAVANQTNKRIEIPPMPEPKWVFPTGTIPEPGTKKVQLVGKRAPEWVFVDRGNEKVRFRLITGQSGPSLAPFYIAETKVTNKLFAGGAGDDKPVVSVTALAAQGFAQKAFGGDLPTEDQWDRAAGFFDRDEQTGPTLSPGRAWLGKDAPGSVKRPTNEADVNRFGLLDMAGNGREWTRTIFTRDGKRKVLGADALEATDKIVLRGRAFFLERPLTFKMLETERTTQPQAATATVASPYTSFRVVLPLP</sequence>
<evidence type="ECO:0000256" key="4">
    <source>
        <dbReference type="SAM" id="MobiDB-lite"/>
    </source>
</evidence>
<dbReference type="GO" id="GO:0005737">
    <property type="term" value="C:cytoplasm"/>
    <property type="evidence" value="ECO:0007669"/>
    <property type="project" value="TreeGrafter"/>
</dbReference>
<gene>
    <name evidence="6" type="ORF">SOIL9_18720</name>
</gene>
<dbReference type="Pfam" id="PF03781">
    <property type="entry name" value="FGE-sulfatase"/>
    <property type="match status" value="1"/>
</dbReference>
<feature type="domain" description="Protein kinase" evidence="5">
    <location>
        <begin position="154"/>
        <end position="413"/>
    </location>
</feature>
<feature type="compositionally biased region" description="Pro residues" evidence="4">
    <location>
        <begin position="537"/>
        <end position="552"/>
    </location>
</feature>
<dbReference type="InterPro" id="IPR008271">
    <property type="entry name" value="Ser/Thr_kinase_AS"/>
</dbReference>
<dbReference type="Gene3D" id="3.90.1580.10">
    <property type="entry name" value="paralog of FGE (formylglycine-generating enzyme)"/>
    <property type="match status" value="1"/>
</dbReference>
<dbReference type="SUPFAM" id="SSF56436">
    <property type="entry name" value="C-type lectin-like"/>
    <property type="match status" value="1"/>
</dbReference>
<feature type="region of interest" description="Disordered" evidence="4">
    <location>
        <begin position="693"/>
        <end position="721"/>
    </location>
</feature>
<dbReference type="Proteomes" id="UP000464178">
    <property type="component" value="Chromosome"/>
</dbReference>
<reference evidence="6 7" key="1">
    <citation type="submission" date="2019-05" db="EMBL/GenBank/DDBJ databases">
        <authorList>
            <consortium name="Science for Life Laboratories"/>
        </authorList>
    </citation>
    <scope>NUCLEOTIDE SEQUENCE [LARGE SCALE GENOMIC DNA]</scope>
    <source>
        <strain evidence="6">Soil9</strain>
    </source>
</reference>
<dbReference type="EMBL" id="LR593886">
    <property type="protein sequence ID" value="VTR95842.1"/>
    <property type="molecule type" value="Genomic_DNA"/>
</dbReference>
<keyword evidence="6" id="KW-0723">Serine/threonine-protein kinase</keyword>
<dbReference type="PANTHER" id="PTHR24361">
    <property type="entry name" value="MITOGEN-ACTIVATED KINASE KINASE KINASE"/>
    <property type="match status" value="1"/>
</dbReference>
<protein>
    <recommendedName>
        <fullName evidence="5">Protein kinase domain-containing protein</fullName>
    </recommendedName>
</protein>
<keyword evidence="6" id="KW-0418">Kinase</keyword>
<evidence type="ECO:0000313" key="7">
    <source>
        <dbReference type="Proteomes" id="UP000464178"/>
    </source>
</evidence>
<dbReference type="InterPro" id="IPR000719">
    <property type="entry name" value="Prot_kinase_dom"/>
</dbReference>
<dbReference type="Pfam" id="PF00069">
    <property type="entry name" value="Pkinase"/>
    <property type="match status" value="1"/>
</dbReference>
<keyword evidence="1 3" id="KW-0547">Nucleotide-binding</keyword>